<proteinExistence type="predicted"/>
<evidence type="ECO:0000313" key="3">
    <source>
        <dbReference type="Proteomes" id="UP001159363"/>
    </source>
</evidence>
<evidence type="ECO:0000256" key="1">
    <source>
        <dbReference type="SAM" id="MobiDB-lite"/>
    </source>
</evidence>
<evidence type="ECO:0000313" key="2">
    <source>
        <dbReference type="EMBL" id="KAJ8870636.1"/>
    </source>
</evidence>
<dbReference type="EMBL" id="JARBHB010000013">
    <property type="protein sequence ID" value="KAJ8870636.1"/>
    <property type="molecule type" value="Genomic_DNA"/>
</dbReference>
<name>A0ABQ9GE18_9NEOP</name>
<feature type="compositionally biased region" description="Basic residues" evidence="1">
    <location>
        <begin position="1"/>
        <end position="11"/>
    </location>
</feature>
<keyword evidence="3" id="KW-1185">Reference proteome</keyword>
<feature type="region of interest" description="Disordered" evidence="1">
    <location>
        <begin position="1"/>
        <end position="31"/>
    </location>
</feature>
<feature type="compositionally biased region" description="Polar residues" evidence="1">
    <location>
        <begin position="239"/>
        <end position="251"/>
    </location>
</feature>
<sequence>MEQRRNARRGKREIPEKTRRPAASSSTIATCENPGVTLPGIEPCSPWWEASSLTAQSPRPPFSGCYSIGLRAEKLRGDKGEISKCMRCAIAATRKAPNLRELFSSRCVSCRGRGSSALLGHPLDEVSGTSLARVRCIFCRRPHASRTPRLRCLNKTPSPPEGRLCRDVHLSEWRDLGGSLNIEVLRADVGEARRVLSKMPEVPRGNPPTSGIVLHDSHIRKTGETPPEIEPGSPCWEASSLTTTPPSLQYK</sequence>
<protein>
    <submittedName>
        <fullName evidence="2">Uncharacterized protein</fullName>
    </submittedName>
</protein>
<dbReference type="Proteomes" id="UP001159363">
    <property type="component" value="Chromosome 12"/>
</dbReference>
<accession>A0ABQ9GE18</accession>
<reference evidence="2 3" key="1">
    <citation type="submission" date="2023-02" db="EMBL/GenBank/DDBJ databases">
        <title>LHISI_Scaffold_Assembly.</title>
        <authorList>
            <person name="Stuart O.P."/>
            <person name="Cleave R."/>
            <person name="Magrath M.J.L."/>
            <person name="Mikheyev A.S."/>
        </authorList>
    </citation>
    <scope>NUCLEOTIDE SEQUENCE [LARGE SCALE GENOMIC DNA]</scope>
    <source>
        <strain evidence="2">Daus_M_001</strain>
        <tissue evidence="2">Leg muscle</tissue>
    </source>
</reference>
<comment type="caution">
    <text evidence="2">The sequence shown here is derived from an EMBL/GenBank/DDBJ whole genome shotgun (WGS) entry which is preliminary data.</text>
</comment>
<gene>
    <name evidence="2" type="ORF">PR048_029659</name>
</gene>
<feature type="region of interest" description="Disordered" evidence="1">
    <location>
        <begin position="199"/>
        <end position="251"/>
    </location>
</feature>
<organism evidence="2 3">
    <name type="scientific">Dryococelus australis</name>
    <dbReference type="NCBI Taxonomy" id="614101"/>
    <lineage>
        <taxon>Eukaryota</taxon>
        <taxon>Metazoa</taxon>
        <taxon>Ecdysozoa</taxon>
        <taxon>Arthropoda</taxon>
        <taxon>Hexapoda</taxon>
        <taxon>Insecta</taxon>
        <taxon>Pterygota</taxon>
        <taxon>Neoptera</taxon>
        <taxon>Polyneoptera</taxon>
        <taxon>Phasmatodea</taxon>
        <taxon>Verophasmatodea</taxon>
        <taxon>Anareolatae</taxon>
        <taxon>Phasmatidae</taxon>
        <taxon>Eurycanthinae</taxon>
        <taxon>Dryococelus</taxon>
    </lineage>
</organism>